<dbReference type="EMBL" id="BMKQ01000001">
    <property type="protein sequence ID" value="GGF54719.1"/>
    <property type="molecule type" value="Genomic_DNA"/>
</dbReference>
<dbReference type="InterPro" id="IPR023393">
    <property type="entry name" value="START-like_dom_sf"/>
</dbReference>
<reference evidence="1" key="2">
    <citation type="submission" date="2020-09" db="EMBL/GenBank/DDBJ databases">
        <authorList>
            <person name="Sun Q."/>
            <person name="Zhou Y."/>
        </authorList>
    </citation>
    <scope>NUCLEOTIDE SEQUENCE</scope>
    <source>
        <strain evidence="1">CGMCC 1.16067</strain>
    </source>
</reference>
<dbReference type="Gene3D" id="3.30.530.20">
    <property type="match status" value="1"/>
</dbReference>
<comment type="caution">
    <text evidence="1">The sequence shown here is derived from an EMBL/GenBank/DDBJ whole genome shotgun (WGS) entry which is preliminary data.</text>
</comment>
<sequence>MPDSAYVVSVDRLLDAPPERVFALLIDPEQQVRLDGSGTVKAVKQSRTPLRVGSTFDMHMKRGFAYSTRNTVTELEPDRLITWSTRPLTFPLSLLIGGRTWSYRLDPEGGATRVTETWDLRGEKNRALVAKAAGDPGKDMAATLERLADVLA</sequence>
<dbReference type="SUPFAM" id="SSF55961">
    <property type="entry name" value="Bet v1-like"/>
    <property type="match status" value="1"/>
</dbReference>
<reference evidence="1" key="1">
    <citation type="journal article" date="2014" name="Int. J. Syst. Evol. Microbiol.">
        <title>Complete genome sequence of Corynebacterium casei LMG S-19264T (=DSM 44701T), isolated from a smear-ripened cheese.</title>
        <authorList>
            <consortium name="US DOE Joint Genome Institute (JGI-PGF)"/>
            <person name="Walter F."/>
            <person name="Albersmeier A."/>
            <person name="Kalinowski J."/>
            <person name="Ruckert C."/>
        </authorList>
    </citation>
    <scope>NUCLEOTIDE SEQUENCE</scope>
    <source>
        <strain evidence="1">CGMCC 1.16067</strain>
    </source>
</reference>
<dbReference type="Pfam" id="PF10604">
    <property type="entry name" value="Polyketide_cyc2"/>
    <property type="match status" value="1"/>
</dbReference>
<dbReference type="Proteomes" id="UP000649179">
    <property type="component" value="Unassembled WGS sequence"/>
</dbReference>
<evidence type="ECO:0000313" key="1">
    <source>
        <dbReference type="EMBL" id="GGF54719.1"/>
    </source>
</evidence>
<name>A0A917BSV8_9ACTN</name>
<accession>A0A917BSV8</accession>
<protein>
    <recommendedName>
        <fullName evidence="3">Dimethyladenosine transferase</fullName>
    </recommendedName>
</protein>
<dbReference type="AlphaFoldDB" id="A0A917BSV8"/>
<keyword evidence="2" id="KW-1185">Reference proteome</keyword>
<gene>
    <name evidence="1" type="ORF">GCM10011519_30780</name>
</gene>
<evidence type="ECO:0000313" key="2">
    <source>
        <dbReference type="Proteomes" id="UP000649179"/>
    </source>
</evidence>
<evidence type="ECO:0008006" key="3">
    <source>
        <dbReference type="Google" id="ProtNLM"/>
    </source>
</evidence>
<proteinExistence type="predicted"/>
<dbReference type="RefSeq" id="WP_188780569.1">
    <property type="nucleotide sequence ID" value="NZ_BMKQ01000001.1"/>
</dbReference>
<dbReference type="InterPro" id="IPR019587">
    <property type="entry name" value="Polyketide_cyclase/dehydratase"/>
</dbReference>
<organism evidence="1 2">
    <name type="scientific">Marmoricola endophyticus</name>
    <dbReference type="NCBI Taxonomy" id="2040280"/>
    <lineage>
        <taxon>Bacteria</taxon>
        <taxon>Bacillati</taxon>
        <taxon>Actinomycetota</taxon>
        <taxon>Actinomycetes</taxon>
        <taxon>Propionibacteriales</taxon>
        <taxon>Nocardioidaceae</taxon>
        <taxon>Marmoricola</taxon>
    </lineage>
</organism>